<gene>
    <name evidence="1" type="ORF">Daus18300_007376</name>
</gene>
<protein>
    <submittedName>
        <fullName evidence="1">Uncharacterized protein</fullName>
    </submittedName>
</protein>
<proteinExistence type="predicted"/>
<reference evidence="1 2" key="1">
    <citation type="journal article" date="2024" name="IMA Fungus">
        <title>IMA Genome - F19 : A genome assembly and annotation guide to empower mycologists, including annotated draft genome sequences of Ceratocystis pirilliformis, Diaporthe australafricana, Fusarium ophioides, Paecilomyces lecythidis, and Sporothrix stenoceras.</title>
        <authorList>
            <person name="Aylward J."/>
            <person name="Wilson A.M."/>
            <person name="Visagie C.M."/>
            <person name="Spraker J."/>
            <person name="Barnes I."/>
            <person name="Buitendag C."/>
            <person name="Ceriani C."/>
            <person name="Del Mar Angel L."/>
            <person name="du Plessis D."/>
            <person name="Fuchs T."/>
            <person name="Gasser K."/>
            <person name="Kramer D."/>
            <person name="Li W."/>
            <person name="Munsamy K."/>
            <person name="Piso A."/>
            <person name="Price J.L."/>
            <person name="Sonnekus B."/>
            <person name="Thomas C."/>
            <person name="van der Nest A."/>
            <person name="van Dijk A."/>
            <person name="van Heerden A."/>
            <person name="van Vuuren N."/>
            <person name="Yilmaz N."/>
            <person name="Duong T.A."/>
            <person name="van der Merwe N.A."/>
            <person name="Wingfield M.J."/>
            <person name="Wingfield B.D."/>
        </authorList>
    </citation>
    <scope>NUCLEOTIDE SEQUENCE [LARGE SCALE GENOMIC DNA]</scope>
    <source>
        <strain evidence="1 2">CMW 18300</strain>
    </source>
</reference>
<organism evidence="1 2">
    <name type="scientific">Diaporthe australafricana</name>
    <dbReference type="NCBI Taxonomy" id="127596"/>
    <lineage>
        <taxon>Eukaryota</taxon>
        <taxon>Fungi</taxon>
        <taxon>Dikarya</taxon>
        <taxon>Ascomycota</taxon>
        <taxon>Pezizomycotina</taxon>
        <taxon>Sordariomycetes</taxon>
        <taxon>Sordariomycetidae</taxon>
        <taxon>Diaporthales</taxon>
        <taxon>Diaporthaceae</taxon>
        <taxon>Diaporthe</taxon>
    </lineage>
</organism>
<dbReference type="EMBL" id="JAWRVE010000064">
    <property type="protein sequence ID" value="KAL1865029.1"/>
    <property type="molecule type" value="Genomic_DNA"/>
</dbReference>
<name>A0ABR3WN08_9PEZI</name>
<evidence type="ECO:0000313" key="1">
    <source>
        <dbReference type="EMBL" id="KAL1865029.1"/>
    </source>
</evidence>
<comment type="caution">
    <text evidence="1">The sequence shown here is derived from an EMBL/GenBank/DDBJ whole genome shotgun (WGS) entry which is preliminary data.</text>
</comment>
<evidence type="ECO:0000313" key="2">
    <source>
        <dbReference type="Proteomes" id="UP001583177"/>
    </source>
</evidence>
<keyword evidence="2" id="KW-1185">Reference proteome</keyword>
<dbReference type="Proteomes" id="UP001583177">
    <property type="component" value="Unassembled WGS sequence"/>
</dbReference>
<accession>A0ABR3WN08</accession>
<sequence>MGGPGSFEWDTQASIIAGIVPTALEYDRDGITLIPIFTPSGLDKLKPNATQKDNIRTEHDAMTYLGQYATNLKSSTPTRTCFKRHVEAHVQKCTKSPNDTKRLNAILIFDGLPSDTDTQSMTRTIEWAIMELHSKGLDPKKYMGLTYVVVTEELPIMAGFRKLDQRIVWGGEKNIECDFTNAIYPFSIQALGGAKNKVVVQIILTSNNSEACDEAVEHLQTGTSKDIMDIIDAFIEGGFANEV</sequence>